<keyword evidence="10" id="KW-0732">Signal</keyword>
<evidence type="ECO:0000256" key="3">
    <source>
        <dbReference type="ARBA" id="ARBA00022448"/>
    </source>
</evidence>
<accession>A0ABW8NLQ3</accession>
<dbReference type="PANTHER" id="PTHR33446:SF2">
    <property type="entry name" value="PROTEIN TONB"/>
    <property type="match status" value="1"/>
</dbReference>
<dbReference type="Proteomes" id="UP001620597">
    <property type="component" value="Unassembled WGS sequence"/>
</dbReference>
<dbReference type="PANTHER" id="PTHR33446">
    <property type="entry name" value="PROTEIN TONB-RELATED"/>
    <property type="match status" value="1"/>
</dbReference>
<name>A0ABW8NLQ3_9GAMM</name>
<evidence type="ECO:0000313" key="13">
    <source>
        <dbReference type="Proteomes" id="UP001620597"/>
    </source>
</evidence>
<keyword evidence="6" id="KW-0812">Transmembrane</keyword>
<keyword evidence="8" id="KW-1133">Transmembrane helix</keyword>
<protein>
    <submittedName>
        <fullName evidence="12">TonB family protein</fullName>
    </submittedName>
</protein>
<gene>
    <name evidence="12" type="ORF">WG929_15450</name>
</gene>
<dbReference type="RefSeq" id="WP_416206804.1">
    <property type="nucleotide sequence ID" value="NZ_JBBKTX010000020.1"/>
</dbReference>
<evidence type="ECO:0000256" key="1">
    <source>
        <dbReference type="ARBA" id="ARBA00004383"/>
    </source>
</evidence>
<dbReference type="InterPro" id="IPR006260">
    <property type="entry name" value="TonB/TolA_C"/>
</dbReference>
<dbReference type="Pfam" id="PF03544">
    <property type="entry name" value="TonB_C"/>
    <property type="match status" value="1"/>
</dbReference>
<evidence type="ECO:0000256" key="10">
    <source>
        <dbReference type="SAM" id="SignalP"/>
    </source>
</evidence>
<evidence type="ECO:0000256" key="7">
    <source>
        <dbReference type="ARBA" id="ARBA00022927"/>
    </source>
</evidence>
<reference evidence="12 13" key="1">
    <citation type="submission" date="2024-03" db="EMBL/GenBank/DDBJ databases">
        <title>High-quality draft genome sequence of Oceanobacter sp. wDCs-4.</title>
        <authorList>
            <person name="Dong C."/>
        </authorList>
    </citation>
    <scope>NUCLEOTIDE SEQUENCE [LARGE SCALE GENOMIC DNA]</scope>
    <source>
        <strain evidence="13">wDCs-4</strain>
    </source>
</reference>
<evidence type="ECO:0000256" key="4">
    <source>
        <dbReference type="ARBA" id="ARBA00022475"/>
    </source>
</evidence>
<evidence type="ECO:0000256" key="5">
    <source>
        <dbReference type="ARBA" id="ARBA00022519"/>
    </source>
</evidence>
<dbReference type="InterPro" id="IPR051045">
    <property type="entry name" value="TonB-dependent_transducer"/>
</dbReference>
<sequence>MRLITLFLVVLLSVTAVEAAALELQGAAVYRRLDNDVYLASVYSDSANSEAWLNSAQPLRLEMRILADELSPRRFYRLWNEGLAINLSEAEMNRRVTQVTRFMHLLKDDLLMGDQLVISNETGETRVTINAVDVLQLDDPGFVRALVTVWVGKYPRSQKFKDDLIHMSADQRAEQQARLLAIEPAAGRQQVIESWVTVEQHNSAKPSVSAAAVVIAGQGSAAGVTAAGVTVAAVTLPPAATEPSPDIMAPAESQPEPGMEMMNIPELDETPLSALSDPVAEALSTNQQQETLRLAEEQAAAELAARQAQQRKQEALLIERQQSEARYYRDLLTSANAKVLYPKQALRRGLEGTARVALKLNRDGSLITAVISETSGHTVLDSAAVRAAERAAPYRELPGILLGPDFEFDIPFRFVMNTR</sequence>
<dbReference type="EMBL" id="JBBKTX010000020">
    <property type="protein sequence ID" value="MFK4753811.1"/>
    <property type="molecule type" value="Genomic_DNA"/>
</dbReference>
<dbReference type="InterPro" id="IPR037682">
    <property type="entry name" value="TonB_C"/>
</dbReference>
<feature type="domain" description="TonB C-terminal" evidence="11">
    <location>
        <begin position="326"/>
        <end position="419"/>
    </location>
</feature>
<dbReference type="InterPro" id="IPR016087">
    <property type="entry name" value="Chalcone_isomerase"/>
</dbReference>
<keyword evidence="4" id="KW-1003">Cell membrane</keyword>
<dbReference type="NCBIfam" id="TIGR01352">
    <property type="entry name" value="tonB_Cterm"/>
    <property type="match status" value="1"/>
</dbReference>
<comment type="caution">
    <text evidence="12">The sequence shown here is derived from an EMBL/GenBank/DDBJ whole genome shotgun (WGS) entry which is preliminary data.</text>
</comment>
<evidence type="ECO:0000256" key="6">
    <source>
        <dbReference type="ARBA" id="ARBA00022692"/>
    </source>
</evidence>
<evidence type="ECO:0000259" key="11">
    <source>
        <dbReference type="PROSITE" id="PS52015"/>
    </source>
</evidence>
<evidence type="ECO:0000256" key="8">
    <source>
        <dbReference type="ARBA" id="ARBA00022989"/>
    </source>
</evidence>
<dbReference type="Gene3D" id="3.30.1150.10">
    <property type="match status" value="1"/>
</dbReference>
<keyword evidence="5" id="KW-0997">Cell inner membrane</keyword>
<keyword evidence="13" id="KW-1185">Reference proteome</keyword>
<evidence type="ECO:0000256" key="2">
    <source>
        <dbReference type="ARBA" id="ARBA00006555"/>
    </source>
</evidence>
<dbReference type="PROSITE" id="PS52015">
    <property type="entry name" value="TONB_CTD"/>
    <property type="match status" value="1"/>
</dbReference>
<comment type="similarity">
    <text evidence="2">Belongs to the TonB family.</text>
</comment>
<keyword evidence="3" id="KW-0813">Transport</keyword>
<comment type="subcellular location">
    <subcellularLocation>
        <location evidence="1">Cell inner membrane</location>
        <topology evidence="1">Single-pass membrane protein</topology>
        <orientation evidence="1">Periplasmic side</orientation>
    </subcellularLocation>
</comment>
<dbReference type="Pfam" id="PF16036">
    <property type="entry name" value="Chalcone_3"/>
    <property type="match status" value="1"/>
</dbReference>
<keyword evidence="9" id="KW-0472">Membrane</keyword>
<feature type="signal peptide" evidence="10">
    <location>
        <begin position="1"/>
        <end position="19"/>
    </location>
</feature>
<feature type="chain" id="PRO_5047464328" evidence="10">
    <location>
        <begin position="20"/>
        <end position="419"/>
    </location>
</feature>
<keyword evidence="7" id="KW-0653">Protein transport</keyword>
<proteinExistence type="inferred from homology"/>
<organism evidence="12 13">
    <name type="scientific">Oceanobacter antarcticus</name>
    <dbReference type="NCBI Taxonomy" id="3133425"/>
    <lineage>
        <taxon>Bacteria</taxon>
        <taxon>Pseudomonadati</taxon>
        <taxon>Pseudomonadota</taxon>
        <taxon>Gammaproteobacteria</taxon>
        <taxon>Oceanospirillales</taxon>
        <taxon>Oceanospirillaceae</taxon>
        <taxon>Oceanobacter</taxon>
    </lineage>
</organism>
<evidence type="ECO:0000313" key="12">
    <source>
        <dbReference type="EMBL" id="MFK4753811.1"/>
    </source>
</evidence>
<evidence type="ECO:0000256" key="9">
    <source>
        <dbReference type="ARBA" id="ARBA00023136"/>
    </source>
</evidence>
<dbReference type="SUPFAM" id="SSF74653">
    <property type="entry name" value="TolA/TonB C-terminal domain"/>
    <property type="match status" value="1"/>
</dbReference>